<dbReference type="Proteomes" id="UP001159363">
    <property type="component" value="Chromosome 8"/>
</dbReference>
<accession>A0ABQ9GTP1</accession>
<proteinExistence type="predicted"/>
<dbReference type="EMBL" id="JARBHB010000009">
    <property type="protein sequence ID" value="KAJ8875392.1"/>
    <property type="molecule type" value="Genomic_DNA"/>
</dbReference>
<organism evidence="1 2">
    <name type="scientific">Dryococelus australis</name>
    <dbReference type="NCBI Taxonomy" id="614101"/>
    <lineage>
        <taxon>Eukaryota</taxon>
        <taxon>Metazoa</taxon>
        <taxon>Ecdysozoa</taxon>
        <taxon>Arthropoda</taxon>
        <taxon>Hexapoda</taxon>
        <taxon>Insecta</taxon>
        <taxon>Pterygota</taxon>
        <taxon>Neoptera</taxon>
        <taxon>Polyneoptera</taxon>
        <taxon>Phasmatodea</taxon>
        <taxon>Verophasmatodea</taxon>
        <taxon>Anareolatae</taxon>
        <taxon>Phasmatidae</taxon>
        <taxon>Eurycanthinae</taxon>
        <taxon>Dryococelus</taxon>
    </lineage>
</organism>
<reference evidence="1 2" key="1">
    <citation type="submission" date="2023-02" db="EMBL/GenBank/DDBJ databases">
        <title>LHISI_Scaffold_Assembly.</title>
        <authorList>
            <person name="Stuart O.P."/>
            <person name="Cleave R."/>
            <person name="Magrath M.J.L."/>
            <person name="Mikheyev A.S."/>
        </authorList>
    </citation>
    <scope>NUCLEOTIDE SEQUENCE [LARGE SCALE GENOMIC DNA]</scope>
    <source>
        <strain evidence="1">Daus_M_001</strain>
        <tissue evidence="1">Leg muscle</tissue>
    </source>
</reference>
<gene>
    <name evidence="1" type="ORF">PR048_023287</name>
</gene>
<name>A0ABQ9GTP1_9NEOP</name>
<sequence length="163" mass="18182">MTDAVNEVVSGHMFYYKSATNASVPKTTLERKVKKVKDSPEVNLKERKWDDSYCGNCYSVSGVPIPLMLSFPRQRMKPELLDGAPTGIWTVCDKSGWMQTAFSHEDMPAAEELITPISTDNPQPGSSTWGNCPEHPTNTSIRECRIAGIDKFRTKCIPKHSTT</sequence>
<comment type="caution">
    <text evidence="1">The sequence shown here is derived from an EMBL/GenBank/DDBJ whole genome shotgun (WGS) entry which is preliminary data.</text>
</comment>
<protein>
    <submittedName>
        <fullName evidence="1">Uncharacterized protein</fullName>
    </submittedName>
</protein>
<evidence type="ECO:0000313" key="1">
    <source>
        <dbReference type="EMBL" id="KAJ8875392.1"/>
    </source>
</evidence>
<keyword evidence="2" id="KW-1185">Reference proteome</keyword>
<evidence type="ECO:0000313" key="2">
    <source>
        <dbReference type="Proteomes" id="UP001159363"/>
    </source>
</evidence>